<evidence type="ECO:0000256" key="4">
    <source>
        <dbReference type="ARBA" id="ARBA00022792"/>
    </source>
</evidence>
<reference evidence="12" key="1">
    <citation type="submission" date="2020-09" db="EMBL/GenBank/DDBJ databases">
        <authorList>
            <person name="Kikuchi T."/>
        </authorList>
    </citation>
    <scope>NUCLEOTIDE SEQUENCE</scope>
    <source>
        <strain evidence="12">SH1</strain>
    </source>
</reference>
<feature type="compositionally biased region" description="Low complexity" evidence="11">
    <location>
        <begin position="34"/>
        <end position="54"/>
    </location>
</feature>
<keyword evidence="4" id="KW-0999">Mitochondrion inner membrane</keyword>
<organism evidence="12 13">
    <name type="scientific">Bursaphelenchus okinawaensis</name>
    <dbReference type="NCBI Taxonomy" id="465554"/>
    <lineage>
        <taxon>Eukaryota</taxon>
        <taxon>Metazoa</taxon>
        <taxon>Ecdysozoa</taxon>
        <taxon>Nematoda</taxon>
        <taxon>Chromadorea</taxon>
        <taxon>Rhabditida</taxon>
        <taxon>Tylenchina</taxon>
        <taxon>Tylenchomorpha</taxon>
        <taxon>Aphelenchoidea</taxon>
        <taxon>Aphelenchoididae</taxon>
        <taxon>Bursaphelenchus</taxon>
    </lineage>
</organism>
<gene>
    <name evidence="12" type="ORF">BOKJ2_LOCUS5776</name>
</gene>
<protein>
    <recommendedName>
        <fullName evidence="10">Mitochondrial import inner membrane translocase subunit tim-16</fullName>
    </recommendedName>
</protein>
<dbReference type="Pfam" id="PF03656">
    <property type="entry name" value="Pam16"/>
    <property type="match status" value="1"/>
</dbReference>
<evidence type="ECO:0000256" key="9">
    <source>
        <dbReference type="ARBA" id="ARBA00059904"/>
    </source>
</evidence>
<evidence type="ECO:0000256" key="10">
    <source>
        <dbReference type="ARBA" id="ARBA00071356"/>
    </source>
</evidence>
<evidence type="ECO:0000256" key="7">
    <source>
        <dbReference type="ARBA" id="ARBA00023128"/>
    </source>
</evidence>
<dbReference type="EMBL" id="CAJFDH010000003">
    <property type="protein sequence ID" value="CAD5214804.1"/>
    <property type="molecule type" value="Genomic_DNA"/>
</dbReference>
<keyword evidence="5" id="KW-0653">Protein transport</keyword>
<dbReference type="InterPro" id="IPR036869">
    <property type="entry name" value="J_dom_sf"/>
</dbReference>
<dbReference type="PANTHER" id="PTHR12388:SF0">
    <property type="entry name" value="MITOCHONDRIAL IMPORT INNER MEMBRANE TRANSLOCASE SUBUNIT TIM16"/>
    <property type="match status" value="1"/>
</dbReference>
<proteinExistence type="inferred from homology"/>
<evidence type="ECO:0000313" key="12">
    <source>
        <dbReference type="EMBL" id="CAD5214804.1"/>
    </source>
</evidence>
<keyword evidence="7" id="KW-0496">Mitochondrion</keyword>
<keyword evidence="13" id="KW-1185">Reference proteome</keyword>
<evidence type="ECO:0000256" key="11">
    <source>
        <dbReference type="SAM" id="MobiDB-lite"/>
    </source>
</evidence>
<evidence type="ECO:0000256" key="8">
    <source>
        <dbReference type="ARBA" id="ARBA00023136"/>
    </source>
</evidence>
<comment type="similarity">
    <text evidence="2">Belongs to the TIM16/PAM16 family.</text>
</comment>
<comment type="caution">
    <text evidence="12">The sequence shown here is derived from an EMBL/GenBank/DDBJ whole genome shotgun (WGS) entry which is preliminary data.</text>
</comment>
<keyword evidence="6" id="KW-0811">Translocation</keyword>
<dbReference type="GO" id="GO:0005744">
    <property type="term" value="C:TIM23 mitochondrial import inner membrane translocase complex"/>
    <property type="evidence" value="ECO:0007669"/>
    <property type="project" value="InterPro"/>
</dbReference>
<name>A0A811KI24_9BILA</name>
<dbReference type="InterPro" id="IPR005341">
    <property type="entry name" value="Tim16"/>
</dbReference>
<dbReference type="AlphaFoldDB" id="A0A811KI24"/>
<evidence type="ECO:0000256" key="1">
    <source>
        <dbReference type="ARBA" id="ARBA00004443"/>
    </source>
</evidence>
<sequence>MVLKNVAKIVLAAGEAVGKAFTRAVKQEMEASRRTAQAAASGASSSQQRTSAQTETKTNARLGISLQESLQILDVKTPLNAEEVQKKYDHLFKINDKENGGTIYLQSKVYRAKERIDAELSKEEPQKPKVESKEEASG</sequence>
<comment type="function">
    <text evidence="9">Regulates ATP-dependent protein translocation into the mitochondrial matrix.</text>
</comment>
<evidence type="ECO:0000256" key="6">
    <source>
        <dbReference type="ARBA" id="ARBA00023010"/>
    </source>
</evidence>
<dbReference type="EMBL" id="CAJFCW020000003">
    <property type="protein sequence ID" value="CAG9103288.1"/>
    <property type="molecule type" value="Genomic_DNA"/>
</dbReference>
<dbReference type="GO" id="GO:0030150">
    <property type="term" value="P:protein import into mitochondrial matrix"/>
    <property type="evidence" value="ECO:0007669"/>
    <property type="project" value="InterPro"/>
</dbReference>
<dbReference type="FunFam" id="1.10.287.110:FF:000006">
    <property type="entry name" value="Import inner membrane translocase subunit TIM16"/>
    <property type="match status" value="1"/>
</dbReference>
<dbReference type="Gene3D" id="1.10.287.110">
    <property type="entry name" value="DnaJ domain"/>
    <property type="match status" value="1"/>
</dbReference>
<keyword evidence="3" id="KW-0813">Transport</keyword>
<evidence type="ECO:0000313" key="13">
    <source>
        <dbReference type="Proteomes" id="UP000614601"/>
    </source>
</evidence>
<evidence type="ECO:0000256" key="3">
    <source>
        <dbReference type="ARBA" id="ARBA00022448"/>
    </source>
</evidence>
<keyword evidence="8" id="KW-0472">Membrane</keyword>
<feature type="region of interest" description="Disordered" evidence="11">
    <location>
        <begin position="117"/>
        <end position="138"/>
    </location>
</feature>
<dbReference type="Proteomes" id="UP000783686">
    <property type="component" value="Unassembled WGS sequence"/>
</dbReference>
<evidence type="ECO:0000256" key="2">
    <source>
        <dbReference type="ARBA" id="ARBA00008817"/>
    </source>
</evidence>
<dbReference type="PANTHER" id="PTHR12388">
    <property type="entry name" value="MITOCHONDRIA ASSOCIATED GRANULOCYTE MACROPHAGE CSF SIGNALING MOLECULE"/>
    <property type="match status" value="1"/>
</dbReference>
<dbReference type="OrthoDB" id="10262892at2759"/>
<comment type="subcellular location">
    <subcellularLocation>
        <location evidence="1">Mitochondrion inner membrane</location>
        <topology evidence="1">Peripheral membrane protein</topology>
        <orientation evidence="1">Matrix side</orientation>
    </subcellularLocation>
</comment>
<accession>A0A811KI24</accession>
<feature type="region of interest" description="Disordered" evidence="11">
    <location>
        <begin position="30"/>
        <end position="60"/>
    </location>
</feature>
<dbReference type="Proteomes" id="UP000614601">
    <property type="component" value="Unassembled WGS sequence"/>
</dbReference>
<evidence type="ECO:0000256" key="5">
    <source>
        <dbReference type="ARBA" id="ARBA00022927"/>
    </source>
</evidence>